<dbReference type="NCBIfam" id="TIGR00275">
    <property type="entry name" value="aminoacetone oxidase family FAD-binding enzyme"/>
    <property type="match status" value="1"/>
</dbReference>
<reference evidence="6 7" key="1">
    <citation type="submission" date="2013-11" db="EMBL/GenBank/DDBJ databases">
        <title>Complete genome sequence of Clostridum sp. M2/40.</title>
        <authorList>
            <person name="Wibberg D."/>
            <person name="Puehler A."/>
            <person name="Schlueter A."/>
        </authorList>
    </citation>
    <scope>NUCLEOTIDE SEQUENCE [LARGE SCALE GENOMIC DNA]</scope>
    <source>
        <strain evidence="7">M2/40</strain>
    </source>
</reference>
<evidence type="ECO:0000259" key="4">
    <source>
        <dbReference type="Pfam" id="PF03486"/>
    </source>
</evidence>
<gene>
    <name evidence="6" type="ORF">CM240_1011</name>
</gene>
<dbReference type="OrthoDB" id="9773233at2"/>
<dbReference type="HOGENOM" id="CLU_025174_3_1_9"/>
<feature type="domain" description="RsdA/BaiN/AoA(So)-like insert" evidence="5">
    <location>
        <begin position="190"/>
        <end position="346"/>
    </location>
</feature>
<dbReference type="SUPFAM" id="SSF160996">
    <property type="entry name" value="HI0933 insert domain-like"/>
    <property type="match status" value="1"/>
</dbReference>
<dbReference type="PANTHER" id="PTHR42887">
    <property type="entry name" value="OS12G0638800 PROTEIN"/>
    <property type="match status" value="1"/>
</dbReference>
<evidence type="ECO:0000259" key="5">
    <source>
        <dbReference type="Pfam" id="PF22780"/>
    </source>
</evidence>
<organism evidence="6 7">
    <name type="scientific">Clostridium bornimense</name>
    <dbReference type="NCBI Taxonomy" id="1216932"/>
    <lineage>
        <taxon>Bacteria</taxon>
        <taxon>Bacillati</taxon>
        <taxon>Bacillota</taxon>
        <taxon>Clostridia</taxon>
        <taxon>Eubacteriales</taxon>
        <taxon>Clostridiaceae</taxon>
        <taxon>Clostridium</taxon>
    </lineage>
</organism>
<dbReference type="InterPro" id="IPR023166">
    <property type="entry name" value="BaiN-like_dom_sf"/>
</dbReference>
<keyword evidence="3" id="KW-0274">FAD</keyword>
<evidence type="ECO:0000313" key="7">
    <source>
        <dbReference type="Proteomes" id="UP000019426"/>
    </source>
</evidence>
<dbReference type="PATRIC" id="fig|1216932.3.peg.999"/>
<dbReference type="SUPFAM" id="SSF51905">
    <property type="entry name" value="FAD/NAD(P)-binding domain"/>
    <property type="match status" value="1"/>
</dbReference>
<dbReference type="PANTHER" id="PTHR42887:SF2">
    <property type="entry name" value="OS12G0638800 PROTEIN"/>
    <property type="match status" value="1"/>
</dbReference>
<dbReference type="Gene3D" id="3.50.50.60">
    <property type="entry name" value="FAD/NAD(P)-binding domain"/>
    <property type="match status" value="1"/>
</dbReference>
<evidence type="ECO:0000256" key="3">
    <source>
        <dbReference type="ARBA" id="ARBA00022827"/>
    </source>
</evidence>
<dbReference type="eggNOG" id="COG2081">
    <property type="taxonomic scope" value="Bacteria"/>
</dbReference>
<dbReference type="InterPro" id="IPR004792">
    <property type="entry name" value="BaiN-like"/>
</dbReference>
<evidence type="ECO:0000256" key="1">
    <source>
        <dbReference type="ARBA" id="ARBA00001974"/>
    </source>
</evidence>
<dbReference type="Gene3D" id="2.40.30.10">
    <property type="entry name" value="Translation factors"/>
    <property type="match status" value="1"/>
</dbReference>
<proteinExistence type="predicted"/>
<sequence length="406" mass="45117">MPKVIVIGGGPAGIMAALEAAKYNEVLLIERNDELGKKLKLTGGGRCNITNNRYIEEFFDKVVTNNKFLYSAFYTFTNEDLLKYFTDRGLRYKVEYDEKVYTMSDKADEVIEILKKDLEKNKVKVMYGTKVVDLIVEEKSIKGVVTEDGNKILGEKVIVTTGGKSVPATGSDGSMYKILEDYGHGIAPLYPALIPLVTKEGFVKNLQGVSMKEVVFTTKLKKKKIEVKGDMIFTHFGISGPGVLKLSSYINKALKDGEVEITLDFLEEWSREKLSKQMKSNLNKSLINNLKGILPQNFLKEILGMVGLLETKASELKKEDENRVINYIKEMRLTIIETISIKGAMVTSGGVKVKEINASTMESKIIKNLYFAGEVIDVDAETGGYNLQIAFSTGYLAGNSTKVITN</sequence>
<dbReference type="STRING" id="1216932.CM240_1011"/>
<comment type="cofactor">
    <cofactor evidence="1">
        <name>FAD</name>
        <dbReference type="ChEBI" id="CHEBI:57692"/>
    </cofactor>
</comment>
<evidence type="ECO:0000313" key="6">
    <source>
        <dbReference type="EMBL" id="CDM68175.1"/>
    </source>
</evidence>
<protein>
    <submittedName>
        <fullName evidence="6">Pyridine nucleotide-disulphide oxidoreductase family protein</fullName>
    </submittedName>
</protein>
<dbReference type="AlphaFoldDB" id="W6SER7"/>
<dbReference type="Pfam" id="PF03486">
    <property type="entry name" value="HI0933_like"/>
    <property type="match status" value="1"/>
</dbReference>
<evidence type="ECO:0000256" key="2">
    <source>
        <dbReference type="ARBA" id="ARBA00022630"/>
    </source>
</evidence>
<dbReference type="EMBL" id="HG917868">
    <property type="protein sequence ID" value="CDM68175.1"/>
    <property type="molecule type" value="Genomic_DNA"/>
</dbReference>
<accession>W6SER7</accession>
<dbReference type="KEGG" id="clt:CM240_1011"/>
<dbReference type="PRINTS" id="PR00368">
    <property type="entry name" value="FADPNR"/>
</dbReference>
<dbReference type="Proteomes" id="UP000019426">
    <property type="component" value="Chromosome M2/40_rep1"/>
</dbReference>
<dbReference type="PRINTS" id="PR00411">
    <property type="entry name" value="PNDRDTASEI"/>
</dbReference>
<dbReference type="Pfam" id="PF22780">
    <property type="entry name" value="HI0933_like_1st"/>
    <property type="match status" value="1"/>
</dbReference>
<dbReference type="InterPro" id="IPR057661">
    <property type="entry name" value="RsdA/BaiN/AoA(So)_Rossmann"/>
</dbReference>
<feature type="domain" description="RsdA/BaiN/AoA(So)-like Rossmann fold-like" evidence="4">
    <location>
        <begin position="3"/>
        <end position="399"/>
    </location>
</feature>
<dbReference type="RefSeq" id="WP_044037067.1">
    <property type="nucleotide sequence ID" value="NZ_HG917868.1"/>
</dbReference>
<dbReference type="InterPro" id="IPR055178">
    <property type="entry name" value="RsdA/BaiN/AoA(So)-like_dom"/>
</dbReference>
<keyword evidence="7" id="KW-1185">Reference proteome</keyword>
<dbReference type="InterPro" id="IPR036188">
    <property type="entry name" value="FAD/NAD-bd_sf"/>
</dbReference>
<name>W6SER7_9CLOT</name>
<keyword evidence="2" id="KW-0285">Flavoprotein</keyword>
<dbReference type="Gene3D" id="1.10.8.260">
    <property type="entry name" value="HI0933 insert domain-like"/>
    <property type="match status" value="1"/>
</dbReference>